<gene>
    <name evidence="3" type="ORF">CEW89_09600</name>
</gene>
<protein>
    <submittedName>
        <fullName evidence="3">Uncharacterized protein</fullName>
    </submittedName>
</protein>
<sequence>MSDHKVLPKDEYHEVARLQLPHGAGFVLTTVIGAGSMLLGLIVWLLGAGLGWALFAWLLFAWLTANPCALILIYYVTPPSGGTASGRSSFRSASRRYGRALNV</sequence>
<keyword evidence="4" id="KW-1185">Reference proteome</keyword>
<evidence type="ECO:0000256" key="2">
    <source>
        <dbReference type="SAM" id="Phobius"/>
    </source>
</evidence>
<keyword evidence="2" id="KW-0812">Transmembrane</keyword>
<keyword evidence="2" id="KW-1133">Transmembrane helix</keyword>
<evidence type="ECO:0000313" key="3">
    <source>
        <dbReference type="EMBL" id="ATG47795.1"/>
    </source>
</evidence>
<feature type="transmembrane region" description="Helical" evidence="2">
    <location>
        <begin position="26"/>
        <end position="46"/>
    </location>
</feature>
<dbReference type="RefSeq" id="WP_096805751.1">
    <property type="nucleotide sequence ID" value="NZ_CP022196.1"/>
</dbReference>
<feature type="region of interest" description="Disordered" evidence="1">
    <location>
        <begin position="79"/>
        <end position="103"/>
    </location>
</feature>
<name>A0A291GC67_9RHOB</name>
<organism evidence="3 4">
    <name type="scientific">Celeribacter ethanolicus</name>
    <dbReference type="NCBI Taxonomy" id="1758178"/>
    <lineage>
        <taxon>Bacteria</taxon>
        <taxon>Pseudomonadati</taxon>
        <taxon>Pseudomonadota</taxon>
        <taxon>Alphaproteobacteria</taxon>
        <taxon>Rhodobacterales</taxon>
        <taxon>Roseobacteraceae</taxon>
        <taxon>Celeribacter</taxon>
    </lineage>
</organism>
<keyword evidence="2" id="KW-0472">Membrane</keyword>
<dbReference type="KEGG" id="ceh:CEW89_09600"/>
<reference evidence="3 4" key="1">
    <citation type="submission" date="2017-06" db="EMBL/GenBank/DDBJ databases">
        <title>Celeribacter sp. TSPH2 complete genome sequence.</title>
        <authorList>
            <person name="Woo J.-H."/>
            <person name="Kim H.-S."/>
        </authorList>
    </citation>
    <scope>NUCLEOTIDE SEQUENCE [LARGE SCALE GENOMIC DNA]</scope>
    <source>
        <strain evidence="3 4">TSPH2</strain>
    </source>
</reference>
<feature type="compositionally biased region" description="Low complexity" evidence="1">
    <location>
        <begin position="80"/>
        <end position="92"/>
    </location>
</feature>
<dbReference type="Proteomes" id="UP000217935">
    <property type="component" value="Chromosome"/>
</dbReference>
<dbReference type="AlphaFoldDB" id="A0A291GC67"/>
<dbReference type="EMBL" id="CP022196">
    <property type="protein sequence ID" value="ATG47795.1"/>
    <property type="molecule type" value="Genomic_DNA"/>
</dbReference>
<feature type="transmembrane region" description="Helical" evidence="2">
    <location>
        <begin position="52"/>
        <end position="77"/>
    </location>
</feature>
<feature type="compositionally biased region" description="Basic residues" evidence="1">
    <location>
        <begin position="93"/>
        <end position="103"/>
    </location>
</feature>
<evidence type="ECO:0000256" key="1">
    <source>
        <dbReference type="SAM" id="MobiDB-lite"/>
    </source>
</evidence>
<evidence type="ECO:0000313" key="4">
    <source>
        <dbReference type="Proteomes" id="UP000217935"/>
    </source>
</evidence>
<proteinExistence type="predicted"/>
<accession>A0A291GC67</accession>